<dbReference type="AlphaFoldDB" id="A0A1L7CHA8"/>
<dbReference type="GO" id="GO:0043190">
    <property type="term" value="C:ATP-binding cassette (ABC) transporter complex"/>
    <property type="evidence" value="ECO:0007669"/>
    <property type="project" value="InterPro"/>
</dbReference>
<organism evidence="5 6">
    <name type="scientific">Corynebacterium aquilae DSM 44791</name>
    <dbReference type="NCBI Taxonomy" id="1431546"/>
    <lineage>
        <taxon>Bacteria</taxon>
        <taxon>Bacillati</taxon>
        <taxon>Actinomycetota</taxon>
        <taxon>Actinomycetes</taxon>
        <taxon>Mycobacteriales</taxon>
        <taxon>Corynebacteriaceae</taxon>
        <taxon>Corynebacterium</taxon>
    </lineage>
</organism>
<feature type="domain" description="Solute-binding protein family 5" evidence="4">
    <location>
        <begin position="72"/>
        <end position="411"/>
    </location>
</feature>
<dbReference type="EMBL" id="CP009245">
    <property type="protein sequence ID" value="APT85250.1"/>
    <property type="molecule type" value="Genomic_DNA"/>
</dbReference>
<dbReference type="PANTHER" id="PTHR30290">
    <property type="entry name" value="PERIPLASMIC BINDING COMPONENT OF ABC TRANSPORTER"/>
    <property type="match status" value="1"/>
</dbReference>
<dbReference type="InterPro" id="IPR000914">
    <property type="entry name" value="SBP_5_dom"/>
</dbReference>
<dbReference type="KEGG" id="caqu:CAQU_09405"/>
<dbReference type="GO" id="GO:1904680">
    <property type="term" value="F:peptide transmembrane transporter activity"/>
    <property type="evidence" value="ECO:0007669"/>
    <property type="project" value="TreeGrafter"/>
</dbReference>
<dbReference type="STRING" id="1431546.CAQU_09405"/>
<evidence type="ECO:0000313" key="6">
    <source>
        <dbReference type="Proteomes" id="UP000185478"/>
    </source>
</evidence>
<reference evidence="5 6" key="1">
    <citation type="submission" date="2014-08" db="EMBL/GenBank/DDBJ databases">
        <title>Complete genome sequence of Corynebacterium aquilae S-613T(T) (=DSM 44791(T)), isolated from the choana of a healthy golden eagle.</title>
        <authorList>
            <person name="Ruckert C."/>
            <person name="Albersmeier A."/>
            <person name="Winkler A."/>
            <person name="Kalinowski J."/>
        </authorList>
    </citation>
    <scope>NUCLEOTIDE SEQUENCE [LARGE SCALE GENOMIC DNA]</scope>
    <source>
        <strain evidence="5 6">S-613</strain>
    </source>
</reference>
<evidence type="ECO:0000313" key="5">
    <source>
        <dbReference type="EMBL" id="APT85250.1"/>
    </source>
</evidence>
<accession>A0A1L7CHA8</accession>
<dbReference type="PIRSF" id="PIRSF002741">
    <property type="entry name" value="MppA"/>
    <property type="match status" value="1"/>
</dbReference>
<evidence type="ECO:0000259" key="4">
    <source>
        <dbReference type="Pfam" id="PF00496"/>
    </source>
</evidence>
<name>A0A1L7CHA8_9CORY</name>
<dbReference type="Proteomes" id="UP000185478">
    <property type="component" value="Chromosome"/>
</dbReference>
<comment type="similarity">
    <text evidence="2">Belongs to the bacterial solute-binding protein 5 family.</text>
</comment>
<keyword evidence="3" id="KW-0732">Signal</keyword>
<dbReference type="Gene3D" id="3.10.105.10">
    <property type="entry name" value="Dipeptide-binding Protein, Domain 3"/>
    <property type="match status" value="1"/>
</dbReference>
<evidence type="ECO:0000256" key="1">
    <source>
        <dbReference type="ARBA" id="ARBA00004193"/>
    </source>
</evidence>
<dbReference type="InterPro" id="IPR030678">
    <property type="entry name" value="Peptide/Ni-bd"/>
</dbReference>
<protein>
    <submittedName>
        <fullName evidence="5">ABC transporter substrate-binding protein</fullName>
    </submittedName>
</protein>
<dbReference type="Pfam" id="PF00496">
    <property type="entry name" value="SBP_bac_5"/>
    <property type="match status" value="1"/>
</dbReference>
<dbReference type="SUPFAM" id="SSF53850">
    <property type="entry name" value="Periplasmic binding protein-like II"/>
    <property type="match status" value="1"/>
</dbReference>
<evidence type="ECO:0000256" key="3">
    <source>
        <dbReference type="ARBA" id="ARBA00022729"/>
    </source>
</evidence>
<dbReference type="Gene3D" id="3.40.190.10">
    <property type="entry name" value="Periplasmic binding protein-like II"/>
    <property type="match status" value="1"/>
</dbReference>
<evidence type="ECO:0000256" key="2">
    <source>
        <dbReference type="ARBA" id="ARBA00005695"/>
    </source>
</evidence>
<comment type="subcellular location">
    <subcellularLocation>
        <location evidence="1">Cell membrane</location>
        <topology evidence="1">Lipid-anchor</topology>
    </subcellularLocation>
</comment>
<dbReference type="PANTHER" id="PTHR30290:SF65">
    <property type="entry name" value="MONOACYL PHOSPHATIDYLINOSITOL TETRAMANNOSIDE-BINDING PROTEIN LPQW-RELATED"/>
    <property type="match status" value="1"/>
</dbReference>
<proteinExistence type="inferred from homology"/>
<dbReference type="PROSITE" id="PS01040">
    <property type="entry name" value="SBP_BACTERIAL_5"/>
    <property type="match status" value="1"/>
</dbReference>
<dbReference type="GO" id="GO:0015833">
    <property type="term" value="P:peptide transport"/>
    <property type="evidence" value="ECO:0007669"/>
    <property type="project" value="TreeGrafter"/>
</dbReference>
<dbReference type="GO" id="GO:0042597">
    <property type="term" value="C:periplasmic space"/>
    <property type="evidence" value="ECO:0007669"/>
    <property type="project" value="UniProtKB-ARBA"/>
</dbReference>
<dbReference type="InterPro" id="IPR023765">
    <property type="entry name" value="SBP_5_CS"/>
</dbReference>
<gene>
    <name evidence="5" type="ORF">CAQU_09405</name>
</gene>
<keyword evidence="6" id="KW-1185">Reference proteome</keyword>
<dbReference type="InterPro" id="IPR039424">
    <property type="entry name" value="SBP_5"/>
</dbReference>
<sequence>MTLVPALVFGLSACGSEDTTAADKAPADNATAIALPFAPVAHLSPFSDDALLNTRMGVGETLVQLDKDGVAQPWLADSVNRIDDRTVEFTLKKGVKFHDGTEMNSAAVVRSLQAAFDATSRPKGLGKKPLTFTADGEDKVRVQAEAADPILVQRFADAGTIILAESAYTDPASPSVVGTATGPYTITELSDGKAHAEAFGDYWGGAPKLEAMDVEFLTDGGARSNAIRSGEVNLAQAVPIAQLNSLKDIDVNQTPLPRGVYLHLNSAKGAFQDAGLRAAAAKAVHPKDIIEAIYEGHAGDAKGSIFVPTVDWASAADSHNTTEGATDPAGKKITLATWSERPELGEVASVIADQLRAAGFEVDVKVSDYNSMEAALLDGEFDAVIGSRNYQLGAADPVSFLASDYTCDGSYNLSRYCNQDIDQEITKAADIEDMDARFKKAAEIGAQIVGDNAVIPLAHEYSMIATKDLKDVTYDPFERRLITVDTSK</sequence>